<keyword evidence="6" id="KW-0597">Phosphoprotein</keyword>
<dbReference type="Gene3D" id="3.30.200.20">
    <property type="entry name" value="Phosphorylase Kinase, domain 1"/>
    <property type="match status" value="1"/>
</dbReference>
<dbReference type="Pfam" id="PF00069">
    <property type="entry name" value="Pkinase"/>
    <property type="match status" value="1"/>
</dbReference>
<evidence type="ECO:0000256" key="3">
    <source>
        <dbReference type="ARBA" id="ARBA00012513"/>
    </source>
</evidence>
<evidence type="ECO:0000256" key="4">
    <source>
        <dbReference type="ARBA" id="ARBA00022490"/>
    </source>
</evidence>
<dbReference type="SUPFAM" id="SSF89837">
    <property type="entry name" value="Doublecortin (DC)"/>
    <property type="match status" value="2"/>
</dbReference>
<proteinExistence type="inferred from homology"/>
<dbReference type="PROSITE" id="PS00108">
    <property type="entry name" value="PROTEIN_KINASE_ST"/>
    <property type="match status" value="1"/>
</dbReference>
<keyword evidence="8" id="KW-0677">Repeat</keyword>
<dbReference type="PROSITE" id="PS00107">
    <property type="entry name" value="PROTEIN_KINASE_ATP"/>
    <property type="match status" value="1"/>
</dbReference>
<dbReference type="Pfam" id="PF03607">
    <property type="entry name" value="DCX"/>
    <property type="match status" value="2"/>
</dbReference>
<dbReference type="GO" id="GO:0005524">
    <property type="term" value="F:ATP binding"/>
    <property type="evidence" value="ECO:0007669"/>
    <property type="project" value="UniProtKB-UniRule"/>
</dbReference>
<keyword evidence="11 19" id="KW-0067">ATP-binding</keyword>
<accession>Q4RRG5</accession>
<dbReference type="GO" id="GO:0005856">
    <property type="term" value="C:cytoskeleton"/>
    <property type="evidence" value="ECO:0007669"/>
    <property type="project" value="UniProtKB-SubCell"/>
</dbReference>
<dbReference type="InterPro" id="IPR000719">
    <property type="entry name" value="Prot_kinase_dom"/>
</dbReference>
<dbReference type="GO" id="GO:0004674">
    <property type="term" value="F:protein serine/threonine kinase activity"/>
    <property type="evidence" value="ECO:0007669"/>
    <property type="project" value="UniProtKB-KW"/>
</dbReference>
<evidence type="ECO:0000256" key="1">
    <source>
        <dbReference type="ARBA" id="ARBA00004245"/>
    </source>
</evidence>
<dbReference type="GO" id="GO:0035556">
    <property type="term" value="P:intracellular signal transduction"/>
    <property type="evidence" value="ECO:0007669"/>
    <property type="project" value="InterPro"/>
</dbReference>
<evidence type="ECO:0000256" key="19">
    <source>
        <dbReference type="PROSITE-ProRule" id="PRU10141"/>
    </source>
</evidence>
<protein>
    <recommendedName>
        <fullName evidence="15">Serine/threonine-protein kinase DCLK2</fullName>
        <ecNumber evidence="3">2.7.11.1</ecNumber>
    </recommendedName>
    <alternativeName>
        <fullName evidence="18">CaMK-like CREB regulatory kinase 2</fullName>
    </alternativeName>
    <alternativeName>
        <fullName evidence="16">Doublecortin-like and CAM kinase-like 2</fullName>
    </alternativeName>
    <alternativeName>
        <fullName evidence="17">Doublecortin-like kinase 2</fullName>
    </alternativeName>
</protein>
<evidence type="ECO:0000256" key="12">
    <source>
        <dbReference type="ARBA" id="ARBA00023212"/>
    </source>
</evidence>
<dbReference type="SMART" id="SM00537">
    <property type="entry name" value="DCX"/>
    <property type="match status" value="2"/>
</dbReference>
<dbReference type="PROSITE" id="PS50309">
    <property type="entry name" value="DC"/>
    <property type="match status" value="2"/>
</dbReference>
<evidence type="ECO:0000256" key="5">
    <source>
        <dbReference type="ARBA" id="ARBA00022527"/>
    </source>
</evidence>
<evidence type="ECO:0000259" key="22">
    <source>
        <dbReference type="PROSITE" id="PS50309"/>
    </source>
</evidence>
<feature type="compositionally biased region" description="Polar residues" evidence="20">
    <location>
        <begin position="336"/>
        <end position="346"/>
    </location>
</feature>
<dbReference type="CDD" id="cd17069">
    <property type="entry name" value="DCX2"/>
    <property type="match status" value="1"/>
</dbReference>
<keyword evidence="7" id="KW-0808">Transferase</keyword>
<comment type="catalytic activity">
    <reaction evidence="13">
        <text>L-threonyl-[protein] + ATP = O-phospho-L-threonyl-[protein] + ADP + H(+)</text>
        <dbReference type="Rhea" id="RHEA:46608"/>
        <dbReference type="Rhea" id="RHEA-COMP:11060"/>
        <dbReference type="Rhea" id="RHEA-COMP:11605"/>
        <dbReference type="ChEBI" id="CHEBI:15378"/>
        <dbReference type="ChEBI" id="CHEBI:30013"/>
        <dbReference type="ChEBI" id="CHEBI:30616"/>
        <dbReference type="ChEBI" id="CHEBI:61977"/>
        <dbReference type="ChEBI" id="CHEBI:456216"/>
        <dbReference type="EC" id="2.7.11.1"/>
    </reaction>
</comment>
<evidence type="ECO:0000256" key="2">
    <source>
        <dbReference type="ARBA" id="ARBA00005354"/>
    </source>
</evidence>
<evidence type="ECO:0000256" key="17">
    <source>
        <dbReference type="ARBA" id="ARBA00079902"/>
    </source>
</evidence>
<dbReference type="CDD" id="cd14095">
    <property type="entry name" value="STKc_DCKL"/>
    <property type="match status" value="1"/>
</dbReference>
<dbReference type="OrthoDB" id="1738954at2759"/>
<feature type="domain" description="Doublecortin" evidence="22">
    <location>
        <begin position="181"/>
        <end position="264"/>
    </location>
</feature>
<dbReference type="InterPro" id="IPR036572">
    <property type="entry name" value="Doublecortin_dom_sf"/>
</dbReference>
<feature type="compositionally biased region" description="Low complexity" evidence="20">
    <location>
        <begin position="325"/>
        <end position="335"/>
    </location>
</feature>
<evidence type="ECO:0000256" key="11">
    <source>
        <dbReference type="ARBA" id="ARBA00022840"/>
    </source>
</evidence>
<evidence type="ECO:0000256" key="7">
    <source>
        <dbReference type="ARBA" id="ARBA00022679"/>
    </source>
</evidence>
<evidence type="ECO:0000256" key="14">
    <source>
        <dbReference type="ARBA" id="ARBA00048679"/>
    </source>
</evidence>
<comment type="subcellular location">
    <subcellularLocation>
        <location evidence="1">Cytoplasm</location>
        <location evidence="1">Cytoskeleton</location>
    </subcellularLocation>
</comment>
<evidence type="ECO:0000256" key="20">
    <source>
        <dbReference type="SAM" id="MobiDB-lite"/>
    </source>
</evidence>
<evidence type="ECO:0000256" key="6">
    <source>
        <dbReference type="ARBA" id="ARBA00022553"/>
    </source>
</evidence>
<comment type="similarity">
    <text evidence="2">Belongs to the protein kinase superfamily. CAMK Ser/Thr protein kinase family. CaMK subfamily.</text>
</comment>
<dbReference type="InterPro" id="IPR008271">
    <property type="entry name" value="Ser/Thr_kinase_AS"/>
</dbReference>
<evidence type="ECO:0000256" key="9">
    <source>
        <dbReference type="ARBA" id="ARBA00022741"/>
    </source>
</evidence>
<dbReference type="EMBL" id="CAAE01015002">
    <property type="protein sequence ID" value="CAG09017.1"/>
    <property type="molecule type" value="Genomic_DNA"/>
</dbReference>
<dbReference type="PANTHER" id="PTHR24347">
    <property type="entry name" value="SERINE/THREONINE-PROTEIN KINASE"/>
    <property type="match status" value="1"/>
</dbReference>
<evidence type="ECO:0000313" key="23">
    <source>
        <dbReference type="EMBL" id="CAG09017.1"/>
    </source>
</evidence>
<feature type="region of interest" description="Disordered" evidence="20">
    <location>
        <begin position="151"/>
        <end position="172"/>
    </location>
</feature>
<dbReference type="InterPro" id="IPR017441">
    <property type="entry name" value="Protein_kinase_ATP_BS"/>
</dbReference>
<feature type="domain" description="Doublecortin" evidence="22">
    <location>
        <begin position="52"/>
        <end position="138"/>
    </location>
</feature>
<dbReference type="AlphaFoldDB" id="Q4RRG5"/>
<dbReference type="Gene3D" id="3.10.20.230">
    <property type="entry name" value="Doublecortin domain"/>
    <property type="match status" value="2"/>
</dbReference>
<keyword evidence="5" id="KW-0723">Serine/threonine-protein kinase</keyword>
<keyword evidence="9 19" id="KW-0547">Nucleotide-binding</keyword>
<dbReference type="FunFam" id="3.10.20.230:FF:000001">
    <property type="entry name" value="serine/threonine-protein kinase DCLK1 isoform X1"/>
    <property type="match status" value="1"/>
</dbReference>
<dbReference type="SMART" id="SM00220">
    <property type="entry name" value="S_TKc"/>
    <property type="match status" value="1"/>
</dbReference>
<dbReference type="PROSITE" id="PS50011">
    <property type="entry name" value="PROTEIN_KINASE_DOM"/>
    <property type="match status" value="1"/>
</dbReference>
<evidence type="ECO:0000256" key="16">
    <source>
        <dbReference type="ARBA" id="ARBA00079695"/>
    </source>
</evidence>
<feature type="domain" description="Protein kinase" evidence="21">
    <location>
        <begin position="398"/>
        <end position="655"/>
    </location>
</feature>
<comment type="catalytic activity">
    <reaction evidence="14">
        <text>L-seryl-[protein] + ATP = O-phospho-L-seryl-[protein] + ADP + H(+)</text>
        <dbReference type="Rhea" id="RHEA:17989"/>
        <dbReference type="Rhea" id="RHEA-COMP:9863"/>
        <dbReference type="Rhea" id="RHEA-COMP:11604"/>
        <dbReference type="ChEBI" id="CHEBI:15378"/>
        <dbReference type="ChEBI" id="CHEBI:29999"/>
        <dbReference type="ChEBI" id="CHEBI:30616"/>
        <dbReference type="ChEBI" id="CHEBI:83421"/>
        <dbReference type="ChEBI" id="CHEBI:456216"/>
        <dbReference type="EC" id="2.7.11.1"/>
    </reaction>
</comment>
<gene>
    <name evidence="23" type="ORF">GSTENG00030179001</name>
</gene>
<dbReference type="InterPro" id="IPR003533">
    <property type="entry name" value="Doublecortin_dom"/>
</dbReference>
<name>Q4RRG5_TETNG</name>
<feature type="compositionally biased region" description="Low complexity" evidence="20">
    <location>
        <begin position="302"/>
        <end position="315"/>
    </location>
</feature>
<dbReference type="FunFam" id="1.10.510.10:FF:000066">
    <property type="entry name" value="Serine/threonine-protein kinase DCLK1 isoform 2"/>
    <property type="match status" value="1"/>
</dbReference>
<evidence type="ECO:0000256" key="8">
    <source>
        <dbReference type="ARBA" id="ARBA00022737"/>
    </source>
</evidence>
<keyword evidence="10" id="KW-0418">Kinase</keyword>
<keyword evidence="4" id="KW-0963">Cytoplasm</keyword>
<organism evidence="23">
    <name type="scientific">Tetraodon nigroviridis</name>
    <name type="common">Spotted green pufferfish</name>
    <name type="synonym">Chelonodon nigroviridis</name>
    <dbReference type="NCBI Taxonomy" id="99883"/>
    <lineage>
        <taxon>Eukaryota</taxon>
        <taxon>Metazoa</taxon>
        <taxon>Chordata</taxon>
        <taxon>Craniata</taxon>
        <taxon>Vertebrata</taxon>
        <taxon>Euteleostomi</taxon>
        <taxon>Actinopterygii</taxon>
        <taxon>Neopterygii</taxon>
        <taxon>Teleostei</taxon>
        <taxon>Neoteleostei</taxon>
        <taxon>Acanthomorphata</taxon>
        <taxon>Eupercaria</taxon>
        <taxon>Tetraodontiformes</taxon>
        <taxon>Tetradontoidea</taxon>
        <taxon>Tetraodontidae</taxon>
        <taxon>Tetraodon</taxon>
    </lineage>
</organism>
<evidence type="ECO:0000259" key="21">
    <source>
        <dbReference type="PROSITE" id="PS50011"/>
    </source>
</evidence>
<dbReference type="InterPro" id="IPR011009">
    <property type="entry name" value="Kinase-like_dom_sf"/>
</dbReference>
<reference evidence="23" key="2">
    <citation type="submission" date="2004-02" db="EMBL/GenBank/DDBJ databases">
        <authorList>
            <consortium name="Genoscope"/>
            <consortium name="Whitehead Institute Centre for Genome Research"/>
        </authorList>
    </citation>
    <scope>NUCLEOTIDE SEQUENCE</scope>
</reference>
<keyword evidence="12" id="KW-0206">Cytoskeleton</keyword>
<feature type="region of interest" description="Disordered" evidence="20">
    <location>
        <begin position="277"/>
        <end position="360"/>
    </location>
</feature>
<reference evidence="23" key="1">
    <citation type="journal article" date="2004" name="Nature">
        <title>Genome duplication in the teleost fish Tetraodon nigroviridis reveals the early vertebrate proto-karyotype.</title>
        <authorList>
            <person name="Jaillon O."/>
            <person name="Aury J.-M."/>
            <person name="Brunet F."/>
            <person name="Petit J.-L."/>
            <person name="Stange-Thomann N."/>
            <person name="Mauceli E."/>
            <person name="Bouneau L."/>
            <person name="Fischer C."/>
            <person name="Ozouf-Costaz C."/>
            <person name="Bernot A."/>
            <person name="Nicaud S."/>
            <person name="Jaffe D."/>
            <person name="Fisher S."/>
            <person name="Lutfalla G."/>
            <person name="Dossat C."/>
            <person name="Segurens B."/>
            <person name="Dasilva C."/>
            <person name="Salanoubat M."/>
            <person name="Levy M."/>
            <person name="Boudet N."/>
            <person name="Castellano S."/>
            <person name="Anthouard V."/>
            <person name="Jubin C."/>
            <person name="Castelli V."/>
            <person name="Katinka M."/>
            <person name="Vacherie B."/>
            <person name="Biemont C."/>
            <person name="Skalli Z."/>
            <person name="Cattolico L."/>
            <person name="Poulain J."/>
            <person name="De Berardinis V."/>
            <person name="Cruaud C."/>
            <person name="Duprat S."/>
            <person name="Brottier P."/>
            <person name="Coutanceau J.-P."/>
            <person name="Gouzy J."/>
            <person name="Parra G."/>
            <person name="Lardier G."/>
            <person name="Chapple C."/>
            <person name="McKernan K.J."/>
            <person name="McEwan P."/>
            <person name="Bosak S."/>
            <person name="Kellis M."/>
            <person name="Volff J.-N."/>
            <person name="Guigo R."/>
            <person name="Zody M.C."/>
            <person name="Mesirov J."/>
            <person name="Lindblad-Toh K."/>
            <person name="Birren B."/>
            <person name="Nusbaum C."/>
            <person name="Kahn D."/>
            <person name="Robinson-Rechavi M."/>
            <person name="Laudet V."/>
            <person name="Schachter V."/>
            <person name="Quetier F."/>
            <person name="Saurin W."/>
            <person name="Scarpelli C."/>
            <person name="Wincker P."/>
            <person name="Lander E.S."/>
            <person name="Weissenbach J."/>
            <person name="Roest Crollius H."/>
        </authorList>
    </citation>
    <scope>NUCLEOTIDE SEQUENCE [LARGE SCALE GENOMIC DNA]</scope>
</reference>
<dbReference type="EC" id="2.7.11.1" evidence="3"/>
<sequence length="755" mass="83214">MELEHFDERDKALRYTRRGSRGNGLPSPTHSAHCSLYRTRTLQALSSEKKAKKVRFYRNGDRYFKGIVYAISQERFGSLEALLADLTRSLSDNVNLPQGVRTIYSVDGQTKITSIEQLVEGESYVCASIEPYKKVDYTKNVNPNWSVSARTAVPTRDPSSLGSAKSACGEGRDNRDFIKPKLVTIIRSGVKPRKAVRVLLNKKTAHSFDQVLTDITDAIKLDSGVVRRLYTVDGKMVTCLQDFFAEDDIFFACGPEKFRYQDDFNLDENECRVSKSASYGRLPSVQGRGSPRGGGMSRRSKSPSSTSSANGTAGSQLSTPRSGKVSQSVSHQSSQPEEATASTKVCSSMDEGDGPGSEGRSFSRTRCYFYLPDLILRFSTAELMDESSSIPASIAERYKVGRTLGDGNFAIVRECVERSTGREYALKVISKNKCRGKEHMIQSEVSILRRVKHPNIVLLIEEIDSHGELYLVMELVKGGDLFDAIISSNKYTERDASCMLFNLASAIKYLHSLNIVHRDIKPENLLVYEHLDGSKSLKLGDFGLATVVNGPLHTVCGTPTYVAPEIIAETGYGLKVDIWAAGVITYILLCGFPPFRGSGDDQEALFQQILQGLLDFPAPYWDNVSDSAKAVITAMLQVEVDQRYTAAQVLDHPWVNDDGVSENANQLSVAGKIKKHFNTGPKLSSTSAGVSVITTTPLDKEKQVFRRRRNQDVKLVPQLPHSGGAGVSHIAEFTPESEDYSPSSPDTIRSPISPF</sequence>
<feature type="region of interest" description="Disordered" evidence="20">
    <location>
        <begin position="717"/>
        <end position="755"/>
    </location>
</feature>
<evidence type="ECO:0000256" key="15">
    <source>
        <dbReference type="ARBA" id="ARBA00070436"/>
    </source>
</evidence>
<evidence type="ECO:0000256" key="13">
    <source>
        <dbReference type="ARBA" id="ARBA00047899"/>
    </source>
</evidence>
<dbReference type="FunFam" id="3.10.20.230:FF:000002">
    <property type="entry name" value="serine/threonine-protein kinase DCLK2 isoform X1"/>
    <property type="match status" value="1"/>
</dbReference>
<dbReference type="GO" id="GO:0007417">
    <property type="term" value="P:central nervous system development"/>
    <property type="evidence" value="ECO:0007669"/>
    <property type="project" value="UniProtKB-ARBA"/>
</dbReference>
<evidence type="ECO:0000256" key="18">
    <source>
        <dbReference type="ARBA" id="ARBA00080759"/>
    </source>
</evidence>
<dbReference type="SUPFAM" id="SSF56112">
    <property type="entry name" value="Protein kinase-like (PK-like)"/>
    <property type="match status" value="1"/>
</dbReference>
<dbReference type="Gene3D" id="1.10.510.10">
    <property type="entry name" value="Transferase(Phosphotransferase) domain 1"/>
    <property type="match status" value="1"/>
</dbReference>
<feature type="binding site" evidence="19">
    <location>
        <position position="427"/>
    </location>
    <ligand>
        <name>ATP</name>
        <dbReference type="ChEBI" id="CHEBI:30616"/>
    </ligand>
</feature>
<evidence type="ECO:0000256" key="10">
    <source>
        <dbReference type="ARBA" id="ARBA00022777"/>
    </source>
</evidence>
<dbReference type="FunFam" id="3.30.200.20:FF:000057">
    <property type="entry name" value="Serine/threonine-protein kinase DCLK1 isoform 2"/>
    <property type="match status" value="1"/>
</dbReference>
<feature type="non-terminal residue" evidence="23">
    <location>
        <position position="755"/>
    </location>
</feature>
<dbReference type="KEGG" id="tng:GSTEN00030179G001"/>